<evidence type="ECO:0000313" key="12">
    <source>
        <dbReference type="Proteomes" id="UP000499080"/>
    </source>
</evidence>
<dbReference type="InterPro" id="IPR001969">
    <property type="entry name" value="Aspartic_peptidase_AS"/>
</dbReference>
<dbReference type="InterPro" id="IPR041588">
    <property type="entry name" value="Integrase_H2C2"/>
</dbReference>
<evidence type="ECO:0000259" key="9">
    <source>
        <dbReference type="Pfam" id="PF17921"/>
    </source>
</evidence>
<dbReference type="InterPro" id="IPR021109">
    <property type="entry name" value="Peptidase_aspartic_dom_sf"/>
</dbReference>
<keyword evidence="4" id="KW-0540">Nuclease</keyword>
<dbReference type="CDD" id="cd09274">
    <property type="entry name" value="RNase_HI_RT_Ty3"/>
    <property type="match status" value="1"/>
</dbReference>
<dbReference type="Gene3D" id="2.40.70.10">
    <property type="entry name" value="Acid Proteases"/>
    <property type="match status" value="1"/>
</dbReference>
<dbReference type="GO" id="GO:0004519">
    <property type="term" value="F:endonuclease activity"/>
    <property type="evidence" value="ECO:0007669"/>
    <property type="project" value="UniProtKB-KW"/>
</dbReference>
<comment type="caution">
    <text evidence="10">The sequence shown here is derived from an EMBL/GenBank/DDBJ whole genome shotgun (WGS) entry which is preliminary data.</text>
</comment>
<evidence type="ECO:0000256" key="6">
    <source>
        <dbReference type="ARBA" id="ARBA00022801"/>
    </source>
</evidence>
<dbReference type="PROSITE" id="PS00141">
    <property type="entry name" value="ASP_PROTEASE"/>
    <property type="match status" value="1"/>
</dbReference>
<sequence>MSHTLLDNVNIVIDTGSTLSLISADIVNKLNLPRQHTRPVRVNQAHGNFQLTQICDVYLQIGQINKRIMMYIIENHLPYVILGLPDCSLYKLVIDCDKNEILQNGKYIINQHTKINNQMSLHIQENTNNKLDNQDGIVNTPEEIFPPLIVKQLSPPNLSLLSEYSHVFSKNKYDVGKIRIEPTRINLTSDLPVSQRAYRTSATEEVEINKQIKNLLAAGLIKESNSCYSSPVTLAYKRDEMKKTRLCIDYRKLNAICKTDAEPLPRIDPLLPLHVFCDASQVAIGAILKQPDSSGNLHPVSYHSRTLRSYEKNYCITELECLAIVDALDKFFYYLHGKRFIIHTDHAALVWLKNVKKLRGRLFRWSLKLSMFDYEVKYLKGTANVEADMLSRHPTAQYIQHSVHLLELDEIKTHQNLDNLDTSKYKKINDVLVLKKKNLFKIVVPFSLRRKVLQNVHEQFGHPGTQKMINLITPQYYWPHINQDISVFVKHCDVCQLNKKKRQKRFGLLQTVPPTDRPFE</sequence>
<dbReference type="EMBL" id="BGPR01093923">
    <property type="protein sequence ID" value="GBM32777.1"/>
    <property type="molecule type" value="Genomic_DNA"/>
</dbReference>
<dbReference type="EMBL" id="BGPR01093924">
    <property type="protein sequence ID" value="GBM32787.1"/>
    <property type="molecule type" value="Genomic_DNA"/>
</dbReference>
<dbReference type="PANTHER" id="PTHR37984">
    <property type="entry name" value="PROTEIN CBG26694"/>
    <property type="match status" value="1"/>
</dbReference>
<evidence type="ECO:0000256" key="7">
    <source>
        <dbReference type="ARBA" id="ARBA00022918"/>
    </source>
</evidence>
<dbReference type="Pfam" id="PF17921">
    <property type="entry name" value="Integrase_H2C2"/>
    <property type="match status" value="1"/>
</dbReference>
<dbReference type="CDD" id="cd00303">
    <property type="entry name" value="retropepsin_like"/>
    <property type="match status" value="1"/>
</dbReference>
<dbReference type="OrthoDB" id="6470986at2759"/>
<evidence type="ECO:0000313" key="10">
    <source>
        <dbReference type="EMBL" id="GBM32777.1"/>
    </source>
</evidence>
<dbReference type="Gene3D" id="1.10.340.70">
    <property type="match status" value="1"/>
</dbReference>
<dbReference type="InterPro" id="IPR043502">
    <property type="entry name" value="DNA/RNA_pol_sf"/>
</dbReference>
<keyword evidence="7" id="KW-0695">RNA-directed DNA polymerase</keyword>
<dbReference type="AlphaFoldDB" id="A0A4Y2EW83"/>
<dbReference type="GO" id="GO:0006508">
    <property type="term" value="P:proteolysis"/>
    <property type="evidence" value="ECO:0007669"/>
    <property type="project" value="InterPro"/>
</dbReference>
<keyword evidence="2" id="KW-0808">Transferase</keyword>
<evidence type="ECO:0000256" key="1">
    <source>
        <dbReference type="ARBA" id="ARBA00012493"/>
    </source>
</evidence>
<proteinExistence type="predicted"/>
<gene>
    <name evidence="10" type="primary">TY3B-I_166</name>
    <name evidence="11" type="synonym">TY3B-I_578</name>
    <name evidence="10" type="ORF">AVEN_100769_1</name>
    <name evidence="11" type="ORF">AVEN_258571_1</name>
</gene>
<evidence type="ECO:0000256" key="5">
    <source>
        <dbReference type="ARBA" id="ARBA00022759"/>
    </source>
</evidence>
<dbReference type="SUPFAM" id="SSF56672">
    <property type="entry name" value="DNA/RNA polymerases"/>
    <property type="match status" value="1"/>
</dbReference>
<dbReference type="SUPFAM" id="SSF50630">
    <property type="entry name" value="Acid proteases"/>
    <property type="match status" value="1"/>
</dbReference>
<evidence type="ECO:0000259" key="8">
    <source>
        <dbReference type="Pfam" id="PF17917"/>
    </source>
</evidence>
<dbReference type="GO" id="GO:0003964">
    <property type="term" value="F:RNA-directed DNA polymerase activity"/>
    <property type="evidence" value="ECO:0007669"/>
    <property type="project" value="UniProtKB-KW"/>
</dbReference>
<dbReference type="FunFam" id="3.10.20.370:FF:000001">
    <property type="entry name" value="Retrovirus-related Pol polyprotein from transposon 17.6-like protein"/>
    <property type="match status" value="1"/>
</dbReference>
<dbReference type="InterPro" id="IPR041373">
    <property type="entry name" value="RT_RNaseH"/>
</dbReference>
<reference evidence="10 12" key="1">
    <citation type="journal article" date="2019" name="Sci. Rep.">
        <title>Orb-weaving spider Araneus ventricosus genome elucidates the spidroin gene catalogue.</title>
        <authorList>
            <person name="Kono N."/>
            <person name="Nakamura H."/>
            <person name="Ohtoshi R."/>
            <person name="Moran D.A.P."/>
            <person name="Shinohara A."/>
            <person name="Yoshida Y."/>
            <person name="Fujiwara M."/>
            <person name="Mori M."/>
            <person name="Tomita M."/>
            <person name="Arakawa K."/>
        </authorList>
    </citation>
    <scope>NUCLEOTIDE SEQUENCE [LARGE SCALE GENOMIC DNA]</scope>
</reference>
<feature type="domain" description="Integrase zinc-binding" evidence="9">
    <location>
        <begin position="444"/>
        <end position="500"/>
    </location>
</feature>
<organism evidence="10 12">
    <name type="scientific">Araneus ventricosus</name>
    <name type="common">Orbweaver spider</name>
    <name type="synonym">Epeira ventricosa</name>
    <dbReference type="NCBI Taxonomy" id="182803"/>
    <lineage>
        <taxon>Eukaryota</taxon>
        <taxon>Metazoa</taxon>
        <taxon>Ecdysozoa</taxon>
        <taxon>Arthropoda</taxon>
        <taxon>Chelicerata</taxon>
        <taxon>Arachnida</taxon>
        <taxon>Araneae</taxon>
        <taxon>Araneomorphae</taxon>
        <taxon>Entelegynae</taxon>
        <taxon>Araneoidea</taxon>
        <taxon>Araneidae</taxon>
        <taxon>Araneus</taxon>
    </lineage>
</organism>
<keyword evidence="5" id="KW-0255">Endonuclease</keyword>
<dbReference type="Pfam" id="PF17917">
    <property type="entry name" value="RT_RNaseH"/>
    <property type="match status" value="1"/>
</dbReference>
<protein>
    <recommendedName>
        <fullName evidence="1">RNA-directed DNA polymerase</fullName>
        <ecNumber evidence="1">2.7.7.49</ecNumber>
    </recommendedName>
</protein>
<keyword evidence="12" id="KW-1185">Reference proteome</keyword>
<keyword evidence="6" id="KW-0378">Hydrolase</keyword>
<dbReference type="GO" id="GO:0004190">
    <property type="term" value="F:aspartic-type endopeptidase activity"/>
    <property type="evidence" value="ECO:0007669"/>
    <property type="project" value="InterPro"/>
</dbReference>
<feature type="domain" description="Reverse transcriptase RNase H-like" evidence="8">
    <location>
        <begin position="269"/>
        <end position="372"/>
    </location>
</feature>
<dbReference type="EC" id="2.7.7.49" evidence="1"/>
<accession>A0A4Y2EW83</accession>
<evidence type="ECO:0000313" key="11">
    <source>
        <dbReference type="EMBL" id="GBM32787.1"/>
    </source>
</evidence>
<dbReference type="Gene3D" id="3.10.10.10">
    <property type="entry name" value="HIV Type 1 Reverse Transcriptase, subunit A, domain 1"/>
    <property type="match status" value="1"/>
</dbReference>
<keyword evidence="3" id="KW-0548">Nucleotidyltransferase</keyword>
<evidence type="ECO:0000256" key="2">
    <source>
        <dbReference type="ARBA" id="ARBA00022679"/>
    </source>
</evidence>
<dbReference type="PANTHER" id="PTHR37984:SF5">
    <property type="entry name" value="PROTEIN NYNRIN-LIKE"/>
    <property type="match status" value="1"/>
</dbReference>
<evidence type="ECO:0000256" key="4">
    <source>
        <dbReference type="ARBA" id="ARBA00022722"/>
    </source>
</evidence>
<dbReference type="FunFam" id="1.10.340.70:FF:000001">
    <property type="entry name" value="Retrovirus-related Pol polyprotein from transposon gypsy-like Protein"/>
    <property type="match status" value="1"/>
</dbReference>
<dbReference type="InterPro" id="IPR050951">
    <property type="entry name" value="Retrovirus_Pol_polyprotein"/>
</dbReference>
<name>A0A4Y2EW83_ARAVE</name>
<evidence type="ECO:0000256" key="3">
    <source>
        <dbReference type="ARBA" id="ARBA00022695"/>
    </source>
</evidence>
<dbReference type="Proteomes" id="UP000499080">
    <property type="component" value="Unassembled WGS sequence"/>
</dbReference>
<dbReference type="Pfam" id="PF13975">
    <property type="entry name" value="gag-asp_proteas"/>
    <property type="match status" value="1"/>
</dbReference>